<comment type="similarity">
    <text evidence="2">Belongs to the ISY1 family.</text>
</comment>
<evidence type="ECO:0000313" key="9">
    <source>
        <dbReference type="Proteomes" id="UP000094565"/>
    </source>
</evidence>
<dbReference type="FunFam" id="1.10.287.660:FF:000001">
    <property type="entry name" value="pre-mRNA-splicing factor ISY1 homolog"/>
    <property type="match status" value="1"/>
</dbReference>
<evidence type="ECO:0000256" key="1">
    <source>
        <dbReference type="ARBA" id="ARBA00004123"/>
    </source>
</evidence>
<dbReference type="GO" id="GO:0005684">
    <property type="term" value="C:U2-type spliceosomal complex"/>
    <property type="evidence" value="ECO:0007669"/>
    <property type="project" value="UniProtKB-ARBA"/>
</dbReference>
<evidence type="ECO:0000256" key="4">
    <source>
        <dbReference type="ARBA" id="ARBA00022728"/>
    </source>
</evidence>
<keyword evidence="6" id="KW-0539">Nucleus</keyword>
<organism evidence="8 9">
    <name type="scientific">Komagataella pastoris</name>
    <name type="common">Yeast</name>
    <name type="synonym">Pichia pastoris</name>
    <dbReference type="NCBI Taxonomy" id="4922"/>
    <lineage>
        <taxon>Eukaryota</taxon>
        <taxon>Fungi</taxon>
        <taxon>Dikarya</taxon>
        <taxon>Ascomycota</taxon>
        <taxon>Saccharomycotina</taxon>
        <taxon>Pichiomycetes</taxon>
        <taxon>Pichiales</taxon>
        <taxon>Pichiaceae</taxon>
        <taxon>Komagataella</taxon>
    </lineage>
</organism>
<dbReference type="GO" id="GO:0071014">
    <property type="term" value="C:post-mRNA release spliceosomal complex"/>
    <property type="evidence" value="ECO:0007669"/>
    <property type="project" value="UniProtKB-ARBA"/>
</dbReference>
<gene>
    <name evidence="8" type="ORF">ATY40_BA7503301</name>
</gene>
<dbReference type="OrthoDB" id="1739576at2759"/>
<name>A0A1B2JCQ5_PICPA</name>
<proteinExistence type="inferred from homology"/>
<reference evidence="8 9" key="1">
    <citation type="submission" date="2016-02" db="EMBL/GenBank/DDBJ databases">
        <title>Comparative genomic and transcriptomic foundation for Pichia pastoris.</title>
        <authorList>
            <person name="Love K.R."/>
            <person name="Shah K.A."/>
            <person name="Whittaker C.A."/>
            <person name="Wu J."/>
            <person name="Bartlett M.C."/>
            <person name="Ma D."/>
            <person name="Leeson R.L."/>
            <person name="Priest M."/>
            <person name="Young S.K."/>
            <person name="Love J.C."/>
        </authorList>
    </citation>
    <scope>NUCLEOTIDE SEQUENCE [LARGE SCALE GENOMIC DNA]</scope>
    <source>
        <strain evidence="8 9">ATCC 28485</strain>
    </source>
</reference>
<comment type="subcellular location">
    <subcellularLocation>
        <location evidence="1">Nucleus</location>
    </subcellularLocation>
</comment>
<evidence type="ECO:0000256" key="3">
    <source>
        <dbReference type="ARBA" id="ARBA00019194"/>
    </source>
</evidence>
<keyword evidence="4" id="KW-0747">Spliceosome</keyword>
<keyword evidence="4" id="KW-0507">mRNA processing</keyword>
<keyword evidence="5" id="KW-0508">mRNA splicing</keyword>
<dbReference type="PANTHER" id="PTHR13021">
    <property type="entry name" value="PRE-MRNA-SPLICING FACTOR ISY1"/>
    <property type="match status" value="1"/>
</dbReference>
<sequence length="253" mass="29553">MSRNSEKANSLLNRYHRQKSILPVTGDARPKRVQSVKDLRVAEKFRLLCVQEISQKISRINDVSLNDYQIRDLNDELNKLTKERFAWEYHIKELGGPNYILNSKKAMSSVNVDSNGYRYFGRAKELPDVKQMLEAKKKHKTEQETQIQVAKDKKLRLRLLEESKEKLPISYFGVVNTTVDETSHIDAQGQDKELLDYEKRLTIERRRKLNAQFSDVSTRSDNEISLLRLEIPESSAIEKYIIQKKKEKLLTSL</sequence>
<dbReference type="InterPro" id="IPR037200">
    <property type="entry name" value="Isy1_sf"/>
</dbReference>
<dbReference type="EMBL" id="CP014585">
    <property type="protein sequence ID" value="ANZ75810.1"/>
    <property type="molecule type" value="Genomic_DNA"/>
</dbReference>
<evidence type="ECO:0000256" key="5">
    <source>
        <dbReference type="ARBA" id="ARBA00023187"/>
    </source>
</evidence>
<dbReference type="Pfam" id="PF06246">
    <property type="entry name" value="Isy1"/>
    <property type="match status" value="1"/>
</dbReference>
<keyword evidence="9" id="KW-1185">Reference proteome</keyword>
<protein>
    <recommendedName>
        <fullName evidence="3">Pre-mRNA-splicing factor ISY1</fullName>
    </recommendedName>
    <alternativeName>
        <fullName evidence="7">Pre-mRNA-splicing factor isy1</fullName>
    </alternativeName>
</protein>
<dbReference type="GO" id="GO:0000974">
    <property type="term" value="C:Prp19 complex"/>
    <property type="evidence" value="ECO:0007669"/>
    <property type="project" value="UniProtKB-ARBA"/>
</dbReference>
<dbReference type="SUPFAM" id="SSF140102">
    <property type="entry name" value="ISY1 domain-like"/>
    <property type="match status" value="1"/>
</dbReference>
<dbReference type="GO" id="GO:0000350">
    <property type="term" value="P:generation of catalytic spliceosome for second transesterification step"/>
    <property type="evidence" value="ECO:0007669"/>
    <property type="project" value="InterPro"/>
</dbReference>
<dbReference type="InterPro" id="IPR009360">
    <property type="entry name" value="Isy1"/>
</dbReference>
<evidence type="ECO:0000256" key="2">
    <source>
        <dbReference type="ARBA" id="ARBA00007002"/>
    </source>
</evidence>
<dbReference type="AlphaFoldDB" id="A0A1B2JCQ5"/>
<accession>A0A1B2JCQ5</accession>
<evidence type="ECO:0000256" key="7">
    <source>
        <dbReference type="ARBA" id="ARBA00073166"/>
    </source>
</evidence>
<evidence type="ECO:0000313" key="8">
    <source>
        <dbReference type="EMBL" id="ANZ75810.1"/>
    </source>
</evidence>
<dbReference type="Proteomes" id="UP000094565">
    <property type="component" value="Chromosome 2"/>
</dbReference>
<dbReference type="InterPro" id="IPR029012">
    <property type="entry name" value="Helix_hairpin_bin_sf"/>
</dbReference>
<dbReference type="Gene3D" id="1.10.287.660">
    <property type="entry name" value="Helix hairpin bin"/>
    <property type="match status" value="1"/>
</dbReference>
<evidence type="ECO:0000256" key="6">
    <source>
        <dbReference type="ARBA" id="ARBA00023242"/>
    </source>
</evidence>